<dbReference type="InterPro" id="IPR012336">
    <property type="entry name" value="Thioredoxin-like_fold"/>
</dbReference>
<name>A0A521C681_9BACT</name>
<protein>
    <submittedName>
        <fullName evidence="4">Thioredoxin-related protein</fullName>
    </submittedName>
</protein>
<keyword evidence="1 2" id="KW-0732">Signal</keyword>
<evidence type="ECO:0000256" key="2">
    <source>
        <dbReference type="SAM" id="SignalP"/>
    </source>
</evidence>
<dbReference type="PROSITE" id="PS51352">
    <property type="entry name" value="THIOREDOXIN_2"/>
    <property type="match status" value="1"/>
</dbReference>
<accession>A0A521C681</accession>
<reference evidence="4 5" key="1">
    <citation type="submission" date="2017-05" db="EMBL/GenBank/DDBJ databases">
        <authorList>
            <person name="Varghese N."/>
            <person name="Submissions S."/>
        </authorList>
    </citation>
    <scope>NUCLEOTIDE SEQUENCE [LARGE SCALE GENOMIC DNA]</scope>
    <source>
        <strain evidence="4 5">DSM 21194</strain>
    </source>
</reference>
<dbReference type="PANTHER" id="PTHR15337:SF11">
    <property type="entry name" value="THIOREDOXIN DOMAIN-CONTAINING PROTEIN"/>
    <property type="match status" value="1"/>
</dbReference>
<evidence type="ECO:0000259" key="3">
    <source>
        <dbReference type="PROSITE" id="PS51352"/>
    </source>
</evidence>
<feature type="domain" description="Thioredoxin" evidence="3">
    <location>
        <begin position="11"/>
        <end position="145"/>
    </location>
</feature>
<gene>
    <name evidence="4" type="ORF">SAMN06265218_10585</name>
</gene>
<evidence type="ECO:0000313" key="4">
    <source>
        <dbReference type="EMBL" id="SMO54903.1"/>
    </source>
</evidence>
<evidence type="ECO:0000256" key="1">
    <source>
        <dbReference type="ARBA" id="ARBA00022729"/>
    </source>
</evidence>
<evidence type="ECO:0000313" key="5">
    <source>
        <dbReference type="Proteomes" id="UP000317593"/>
    </source>
</evidence>
<dbReference type="AlphaFoldDB" id="A0A521C681"/>
<organism evidence="4 5">
    <name type="scientific">Fodinibius sediminis</name>
    <dbReference type="NCBI Taxonomy" id="1214077"/>
    <lineage>
        <taxon>Bacteria</taxon>
        <taxon>Pseudomonadati</taxon>
        <taxon>Balneolota</taxon>
        <taxon>Balneolia</taxon>
        <taxon>Balneolales</taxon>
        <taxon>Balneolaceae</taxon>
        <taxon>Fodinibius</taxon>
    </lineage>
</organism>
<feature type="chain" id="PRO_5022076854" evidence="2">
    <location>
        <begin position="23"/>
        <end position="165"/>
    </location>
</feature>
<dbReference type="RefSeq" id="WP_142713845.1">
    <property type="nucleotide sequence ID" value="NZ_FXTH01000005.1"/>
</dbReference>
<dbReference type="Pfam" id="PF13098">
    <property type="entry name" value="Thioredoxin_2"/>
    <property type="match status" value="1"/>
</dbReference>
<dbReference type="PANTHER" id="PTHR15337">
    <property type="entry name" value="ANTERIOR GRADIENT PROTEIN-RELATED"/>
    <property type="match status" value="1"/>
</dbReference>
<dbReference type="Gene3D" id="3.40.30.10">
    <property type="entry name" value="Glutaredoxin"/>
    <property type="match status" value="1"/>
</dbReference>
<dbReference type="InterPro" id="IPR036249">
    <property type="entry name" value="Thioredoxin-like_sf"/>
</dbReference>
<proteinExistence type="predicted"/>
<dbReference type="SUPFAM" id="SSF52833">
    <property type="entry name" value="Thioredoxin-like"/>
    <property type="match status" value="1"/>
</dbReference>
<sequence length="165" mass="18953">MTVRSVYLFLVVFLFHSQLATAQTIDWMSLEKAQSLAAESGKKVLLYSEAQWCGYCKKMNKEVFPEQSVVDSLHKYFYPVRIDIESKDAVLFNDERFTEQSLARAFRAIRTPTTIFINSDGSLIGTQPGFLPAEIFDKLLAYVGRDYHRRLSFEEYLGNQGITID</sequence>
<keyword evidence="5" id="KW-1185">Reference proteome</keyword>
<feature type="signal peptide" evidence="2">
    <location>
        <begin position="1"/>
        <end position="22"/>
    </location>
</feature>
<dbReference type="InterPro" id="IPR051099">
    <property type="entry name" value="AGR/TXD"/>
</dbReference>
<dbReference type="Proteomes" id="UP000317593">
    <property type="component" value="Unassembled WGS sequence"/>
</dbReference>
<dbReference type="InterPro" id="IPR013766">
    <property type="entry name" value="Thioredoxin_domain"/>
</dbReference>
<dbReference type="EMBL" id="FXTH01000005">
    <property type="protein sequence ID" value="SMO54903.1"/>
    <property type="molecule type" value="Genomic_DNA"/>
</dbReference>
<dbReference type="OrthoDB" id="9811036at2"/>